<organism evidence="1 2">
    <name type="scientific">Vitis vinifera</name>
    <name type="common">Grape</name>
    <dbReference type="NCBI Taxonomy" id="29760"/>
    <lineage>
        <taxon>Eukaryota</taxon>
        <taxon>Viridiplantae</taxon>
        <taxon>Streptophyta</taxon>
        <taxon>Embryophyta</taxon>
        <taxon>Tracheophyta</taxon>
        <taxon>Spermatophyta</taxon>
        <taxon>Magnoliopsida</taxon>
        <taxon>eudicotyledons</taxon>
        <taxon>Gunneridae</taxon>
        <taxon>Pentapetalae</taxon>
        <taxon>rosids</taxon>
        <taxon>Vitales</taxon>
        <taxon>Vitaceae</taxon>
        <taxon>Viteae</taxon>
        <taxon>Vitis</taxon>
    </lineage>
</organism>
<name>A0A438DMC8_VITVI</name>
<reference evidence="1 2" key="1">
    <citation type="journal article" date="2018" name="PLoS Genet.">
        <title>Population sequencing reveals clonal diversity and ancestral inbreeding in the grapevine cultivar Chardonnay.</title>
        <authorList>
            <person name="Roach M.J."/>
            <person name="Johnson D.L."/>
            <person name="Bohlmann J."/>
            <person name="van Vuuren H.J."/>
            <person name="Jones S.J."/>
            <person name="Pretorius I.S."/>
            <person name="Schmidt S.A."/>
            <person name="Borneman A.R."/>
        </authorList>
    </citation>
    <scope>NUCLEOTIDE SEQUENCE [LARGE SCALE GENOMIC DNA]</scope>
    <source>
        <strain evidence="2">cv. Chardonnay</strain>
        <tissue evidence="1">Leaf</tissue>
    </source>
</reference>
<dbReference type="EMBL" id="QGNW01001568">
    <property type="protein sequence ID" value="RVW36612.1"/>
    <property type="molecule type" value="Genomic_DNA"/>
</dbReference>
<sequence length="177" mass="20174">MNKARTLFDSSAARQTPQEARIKEKVCLTLAKLDEPDSSWLDANIDIFYITQFQIIDFLNTPSELPPWIIEKELQFSASKFQQFGFTGALNYYRAMDMNWELLGAWQGVKITTPTKFIVGDEDVGFEAFGRGDYIKGKAFKGLVPNMEVVVIGGHHHIQIEKAERVTSEILSFFGEW</sequence>
<evidence type="ECO:0000313" key="2">
    <source>
        <dbReference type="Proteomes" id="UP000288805"/>
    </source>
</evidence>
<comment type="caution">
    <text evidence="1">The sequence shown here is derived from an EMBL/GenBank/DDBJ whole genome shotgun (WGS) entry which is preliminary data.</text>
</comment>
<gene>
    <name evidence="1" type="primary">ephA_8</name>
    <name evidence="1" type="ORF">CK203_072889</name>
</gene>
<protein>
    <submittedName>
        <fullName evidence="1">Epoxide hydrolase A</fullName>
    </submittedName>
</protein>
<dbReference type="PANTHER" id="PTHR43329">
    <property type="entry name" value="EPOXIDE HYDROLASE"/>
    <property type="match status" value="1"/>
</dbReference>
<dbReference type="Gene3D" id="3.40.50.1820">
    <property type="entry name" value="alpha/beta hydrolase"/>
    <property type="match status" value="1"/>
</dbReference>
<accession>A0A438DMC8</accession>
<dbReference type="InterPro" id="IPR029058">
    <property type="entry name" value="AB_hydrolase_fold"/>
</dbReference>
<dbReference type="SUPFAM" id="SSF53474">
    <property type="entry name" value="alpha/beta-Hydrolases"/>
    <property type="match status" value="1"/>
</dbReference>
<proteinExistence type="predicted"/>
<dbReference type="GO" id="GO:0016787">
    <property type="term" value="F:hydrolase activity"/>
    <property type="evidence" value="ECO:0007669"/>
    <property type="project" value="UniProtKB-KW"/>
</dbReference>
<dbReference type="AlphaFoldDB" id="A0A438DMC8"/>
<evidence type="ECO:0000313" key="1">
    <source>
        <dbReference type="EMBL" id="RVW36612.1"/>
    </source>
</evidence>
<keyword evidence="1" id="KW-0378">Hydrolase</keyword>
<dbReference type="Proteomes" id="UP000288805">
    <property type="component" value="Unassembled WGS sequence"/>
</dbReference>